<dbReference type="SUPFAM" id="SSF53474">
    <property type="entry name" value="alpha/beta-Hydrolases"/>
    <property type="match status" value="2"/>
</dbReference>
<evidence type="ECO:0008006" key="4">
    <source>
        <dbReference type="Google" id="ProtNLM"/>
    </source>
</evidence>
<feature type="chain" id="PRO_5037164897" description="Alpha/beta hydrolase family protein" evidence="1">
    <location>
        <begin position="20"/>
        <end position="469"/>
    </location>
</feature>
<keyword evidence="3" id="KW-1185">Reference proteome</keyword>
<dbReference type="InterPro" id="IPR029058">
    <property type="entry name" value="AB_hydrolase_fold"/>
</dbReference>
<keyword evidence="1" id="KW-0732">Signal</keyword>
<comment type="caution">
    <text evidence="2">The sequence shown here is derived from an EMBL/GenBank/DDBJ whole genome shotgun (WGS) entry which is preliminary data.</text>
</comment>
<organism evidence="2 3">
    <name type="scientific">Haloferula rosea</name>
    <dbReference type="NCBI Taxonomy" id="490093"/>
    <lineage>
        <taxon>Bacteria</taxon>
        <taxon>Pseudomonadati</taxon>
        <taxon>Verrucomicrobiota</taxon>
        <taxon>Verrucomicrobiia</taxon>
        <taxon>Verrucomicrobiales</taxon>
        <taxon>Verrucomicrobiaceae</taxon>
        <taxon>Haloferula</taxon>
    </lineage>
</organism>
<reference evidence="2" key="1">
    <citation type="submission" date="2021-01" db="EMBL/GenBank/DDBJ databases">
        <title>Modified the classification status of verrucomicrobia.</title>
        <authorList>
            <person name="Feng X."/>
        </authorList>
    </citation>
    <scope>NUCLEOTIDE SEQUENCE</scope>
    <source>
        <strain evidence="2">KCTC 22201</strain>
    </source>
</reference>
<accession>A0A934R7G8</accession>
<protein>
    <recommendedName>
        <fullName evidence="4">Alpha/beta hydrolase family protein</fullName>
    </recommendedName>
</protein>
<sequence>MTWGIKMVCLLALAVFASAEDGAVKLELTPEQADGFLSVEQRRLLGDWLAHPDQAWPGDDSWPALTNADDVARARAELWSMLREFRRKDPTAEELGPLPPTLAEVVAQAKDGKGGLEPGVLSLGEHRMPFVVLRKETEPVPEQGRALYFCMHGGGQNNKAEGPHSWAVNSREWQSQAGLAAQVYEGEGLFFIPRMADDRLGRWWHAHVQDAIDMVVEHGIREWNVDPNRVYLMGVSEGCYGTQILGPFMADRFGGANAMAGGVGKDVPAENLRNLAFRTDVGENDTTFNRVGLAKEFHQRMDEFKKLYGGYEHEVNVQVGKGHGIDYRPGSEWMIAHRREARPDTVVWTSRNLGGNRRSAFYWLGLSDAGIEGRIPMAARLNKDANRVDLKWPAAETEADLDEVAVRVLLDDQMLDLGKPVKIAVNGEPAFSGIPERKLETLARTLVERGDPTMAFPVEIVVEPSSPEQ</sequence>
<gene>
    <name evidence="2" type="ORF">JIN81_06595</name>
</gene>
<evidence type="ECO:0000313" key="2">
    <source>
        <dbReference type="EMBL" id="MBK1826679.1"/>
    </source>
</evidence>
<dbReference type="RefSeq" id="WP_200277861.1">
    <property type="nucleotide sequence ID" value="NZ_JAENII010000004.1"/>
</dbReference>
<name>A0A934R7G8_9BACT</name>
<dbReference type="EMBL" id="JAENII010000004">
    <property type="protein sequence ID" value="MBK1826679.1"/>
    <property type="molecule type" value="Genomic_DNA"/>
</dbReference>
<dbReference type="Proteomes" id="UP000658278">
    <property type="component" value="Unassembled WGS sequence"/>
</dbReference>
<evidence type="ECO:0000313" key="3">
    <source>
        <dbReference type="Proteomes" id="UP000658278"/>
    </source>
</evidence>
<feature type="signal peptide" evidence="1">
    <location>
        <begin position="1"/>
        <end position="19"/>
    </location>
</feature>
<dbReference type="Gene3D" id="3.40.50.1820">
    <property type="entry name" value="alpha/beta hydrolase"/>
    <property type="match status" value="1"/>
</dbReference>
<dbReference type="AlphaFoldDB" id="A0A934R7G8"/>
<evidence type="ECO:0000256" key="1">
    <source>
        <dbReference type="SAM" id="SignalP"/>
    </source>
</evidence>
<proteinExistence type="predicted"/>